<dbReference type="PANTHER" id="PTHR44196">
    <property type="entry name" value="DEHYDROGENASE/REDUCTASE SDR FAMILY MEMBER 7B"/>
    <property type="match status" value="1"/>
</dbReference>
<feature type="transmembrane region" description="Helical" evidence="5">
    <location>
        <begin position="5"/>
        <end position="24"/>
    </location>
</feature>
<dbReference type="GO" id="GO:0016020">
    <property type="term" value="C:membrane"/>
    <property type="evidence" value="ECO:0007669"/>
    <property type="project" value="TreeGrafter"/>
</dbReference>
<keyword evidence="5" id="KW-1133">Transmembrane helix</keyword>
<sequence>MFLAILFQIFLYFGIILLVTYWLYPSHVDIEEYFQNKVVWITGASSDTGRELVKQLARHSPTTRLILSGTQDQKLHKLAKELQLDSDHCLVLPLDLERQHDFFKSKIDLVLERFGQIDVLINNAGISHRDSIQETGYNVDARLMNVNYLGTITLSKTVLEHFIERQQGHFVVVSSIASYVGSALYSSYAASKHALRGFFDCLRLEHAQDHIDVTIVCPDFIRTAILPNALEDLISKYGKMYSKSDPSKYACDVLRGIANRKHEIYVSHLTSILIYLRRFFPQLLYYILSHTKSFIRTAILPNALEDLVLKYGKMYSKPDPSKHACDILRGIANRKHEIYVSHLTSILIYLRRFFPQLLYYILSHTKSIMK</sequence>
<name>A0A814RPU3_9BILA</name>
<reference evidence="7" key="1">
    <citation type="submission" date="2021-02" db="EMBL/GenBank/DDBJ databases">
        <authorList>
            <person name="Nowell W R."/>
        </authorList>
    </citation>
    <scope>NUCLEOTIDE SEQUENCE</scope>
</reference>
<keyword evidence="2" id="KW-0560">Oxidoreductase</keyword>
<organism evidence="7 8">
    <name type="scientific">Adineta steineri</name>
    <dbReference type="NCBI Taxonomy" id="433720"/>
    <lineage>
        <taxon>Eukaryota</taxon>
        <taxon>Metazoa</taxon>
        <taxon>Spiralia</taxon>
        <taxon>Gnathifera</taxon>
        <taxon>Rotifera</taxon>
        <taxon>Eurotatoria</taxon>
        <taxon>Bdelloidea</taxon>
        <taxon>Adinetida</taxon>
        <taxon>Adinetidae</taxon>
        <taxon>Adineta</taxon>
    </lineage>
</organism>
<dbReference type="AlphaFoldDB" id="A0A814RPU3"/>
<comment type="caution">
    <text evidence="7">The sequence shown here is derived from an EMBL/GenBank/DDBJ whole genome shotgun (WGS) entry which is preliminary data.</text>
</comment>
<dbReference type="GO" id="GO:0016491">
    <property type="term" value="F:oxidoreductase activity"/>
    <property type="evidence" value="ECO:0007669"/>
    <property type="project" value="UniProtKB-KW"/>
</dbReference>
<evidence type="ECO:0000256" key="4">
    <source>
        <dbReference type="RuleBase" id="RU000363"/>
    </source>
</evidence>
<keyword evidence="5" id="KW-0472">Membrane</keyword>
<evidence type="ECO:0000313" key="7">
    <source>
        <dbReference type="EMBL" id="CAF1136862.1"/>
    </source>
</evidence>
<dbReference type="InterPro" id="IPR036291">
    <property type="entry name" value="NAD(P)-bd_dom_sf"/>
</dbReference>
<comment type="function">
    <text evidence="3">Putative oxidoreductase.</text>
</comment>
<dbReference type="InterPro" id="IPR002347">
    <property type="entry name" value="SDR_fam"/>
</dbReference>
<dbReference type="PANTHER" id="PTHR44196:SF1">
    <property type="entry name" value="DEHYDROGENASE_REDUCTASE SDR FAMILY MEMBER 7B"/>
    <property type="match status" value="1"/>
</dbReference>
<evidence type="ECO:0000256" key="2">
    <source>
        <dbReference type="ARBA" id="ARBA00023002"/>
    </source>
</evidence>
<proteinExistence type="inferred from homology"/>
<dbReference type="GO" id="GO:0006629">
    <property type="term" value="P:lipid metabolic process"/>
    <property type="evidence" value="ECO:0007669"/>
    <property type="project" value="UniProtKB-ARBA"/>
</dbReference>
<protein>
    <recommendedName>
        <fullName evidence="6">Ketoreductase domain-containing protein</fullName>
    </recommendedName>
</protein>
<dbReference type="EMBL" id="CAJNOE010000307">
    <property type="protein sequence ID" value="CAF1136862.1"/>
    <property type="molecule type" value="Genomic_DNA"/>
</dbReference>
<evidence type="ECO:0000259" key="6">
    <source>
        <dbReference type="SMART" id="SM00822"/>
    </source>
</evidence>
<evidence type="ECO:0000256" key="5">
    <source>
        <dbReference type="SAM" id="Phobius"/>
    </source>
</evidence>
<accession>A0A814RPU3</accession>
<evidence type="ECO:0000313" key="8">
    <source>
        <dbReference type="Proteomes" id="UP000663860"/>
    </source>
</evidence>
<dbReference type="InterPro" id="IPR057326">
    <property type="entry name" value="KR_dom"/>
</dbReference>
<evidence type="ECO:0000256" key="3">
    <source>
        <dbReference type="ARBA" id="ARBA00037096"/>
    </source>
</evidence>
<dbReference type="InterPro" id="IPR020904">
    <property type="entry name" value="Sc_DH/Rdtase_CS"/>
</dbReference>
<gene>
    <name evidence="7" type="ORF">IZO911_LOCUS24999</name>
</gene>
<evidence type="ECO:0000256" key="1">
    <source>
        <dbReference type="ARBA" id="ARBA00006484"/>
    </source>
</evidence>
<dbReference type="Proteomes" id="UP000663860">
    <property type="component" value="Unassembled WGS sequence"/>
</dbReference>
<dbReference type="Pfam" id="PF00106">
    <property type="entry name" value="adh_short"/>
    <property type="match status" value="1"/>
</dbReference>
<dbReference type="PROSITE" id="PS00061">
    <property type="entry name" value="ADH_SHORT"/>
    <property type="match status" value="1"/>
</dbReference>
<dbReference type="PRINTS" id="PR00081">
    <property type="entry name" value="GDHRDH"/>
</dbReference>
<dbReference type="Gene3D" id="3.40.50.720">
    <property type="entry name" value="NAD(P)-binding Rossmann-like Domain"/>
    <property type="match status" value="1"/>
</dbReference>
<dbReference type="SUPFAM" id="SSF51735">
    <property type="entry name" value="NAD(P)-binding Rossmann-fold domains"/>
    <property type="match status" value="1"/>
</dbReference>
<dbReference type="PRINTS" id="PR00080">
    <property type="entry name" value="SDRFAMILY"/>
</dbReference>
<comment type="similarity">
    <text evidence="1 4">Belongs to the short-chain dehydrogenases/reductases (SDR) family.</text>
</comment>
<dbReference type="SMART" id="SM00822">
    <property type="entry name" value="PKS_KR"/>
    <property type="match status" value="1"/>
</dbReference>
<keyword evidence="5" id="KW-0812">Transmembrane</keyword>
<feature type="domain" description="Ketoreductase" evidence="6">
    <location>
        <begin position="37"/>
        <end position="224"/>
    </location>
</feature>